<comment type="caution">
    <text evidence="1">The sequence shown here is derived from an EMBL/GenBank/DDBJ whole genome shotgun (WGS) entry which is preliminary data.</text>
</comment>
<organism evidence="1 2">
    <name type="scientific">Candidatus Lambdaproteobacteria bacterium RIFOXYD2_FULL_56_26</name>
    <dbReference type="NCBI Taxonomy" id="1817773"/>
    <lineage>
        <taxon>Bacteria</taxon>
        <taxon>Pseudomonadati</taxon>
        <taxon>Pseudomonadota</taxon>
        <taxon>Candidatus Lambdaproteobacteria</taxon>
    </lineage>
</organism>
<dbReference type="EMBL" id="MFNF01000062">
    <property type="protein sequence ID" value="OGG99002.1"/>
    <property type="molecule type" value="Genomic_DNA"/>
</dbReference>
<dbReference type="Proteomes" id="UP000177583">
    <property type="component" value="Unassembled WGS sequence"/>
</dbReference>
<evidence type="ECO:0000313" key="2">
    <source>
        <dbReference type="Proteomes" id="UP000177583"/>
    </source>
</evidence>
<reference evidence="1 2" key="1">
    <citation type="journal article" date="2016" name="Nat. Commun.">
        <title>Thousands of microbial genomes shed light on interconnected biogeochemical processes in an aquifer system.</title>
        <authorList>
            <person name="Anantharaman K."/>
            <person name="Brown C.T."/>
            <person name="Hug L.A."/>
            <person name="Sharon I."/>
            <person name="Castelle C.J."/>
            <person name="Probst A.J."/>
            <person name="Thomas B.C."/>
            <person name="Singh A."/>
            <person name="Wilkins M.J."/>
            <person name="Karaoz U."/>
            <person name="Brodie E.L."/>
            <person name="Williams K.H."/>
            <person name="Hubbard S.S."/>
            <person name="Banfield J.F."/>
        </authorList>
    </citation>
    <scope>NUCLEOTIDE SEQUENCE [LARGE SCALE GENOMIC DNA]</scope>
</reference>
<proteinExistence type="predicted"/>
<sequence>MNRKINLPSLGIIGIAEVAAIMGVQAQTLAARIRRKSGSYPAALPKSPDHCESYRFDKQSVIEWLRAQGYPESRYAHLLG</sequence>
<dbReference type="AlphaFoldDB" id="A0A1F6GLL8"/>
<name>A0A1F6GLL8_9PROT</name>
<evidence type="ECO:0008006" key="3">
    <source>
        <dbReference type="Google" id="ProtNLM"/>
    </source>
</evidence>
<accession>A0A1F6GLL8</accession>
<protein>
    <recommendedName>
        <fullName evidence="3">Helix-turn-helix domain-containing protein</fullName>
    </recommendedName>
</protein>
<evidence type="ECO:0000313" key="1">
    <source>
        <dbReference type="EMBL" id="OGG99002.1"/>
    </source>
</evidence>
<gene>
    <name evidence="1" type="ORF">A2557_01285</name>
</gene>